<feature type="region of interest" description="Disordered" evidence="1">
    <location>
        <begin position="1"/>
        <end position="30"/>
    </location>
</feature>
<organism evidence="3 4">
    <name type="scientific">Brachionus plicatilis</name>
    <name type="common">Marine rotifer</name>
    <name type="synonym">Brachionus muelleri</name>
    <dbReference type="NCBI Taxonomy" id="10195"/>
    <lineage>
        <taxon>Eukaryota</taxon>
        <taxon>Metazoa</taxon>
        <taxon>Spiralia</taxon>
        <taxon>Gnathifera</taxon>
        <taxon>Rotifera</taxon>
        <taxon>Eurotatoria</taxon>
        <taxon>Monogononta</taxon>
        <taxon>Pseudotrocha</taxon>
        <taxon>Ploima</taxon>
        <taxon>Brachionidae</taxon>
        <taxon>Brachionus</taxon>
    </lineage>
</organism>
<dbReference type="InterPro" id="IPR021394">
    <property type="entry name" value="Med25_PTOV"/>
</dbReference>
<evidence type="ECO:0000256" key="1">
    <source>
        <dbReference type="SAM" id="MobiDB-lite"/>
    </source>
</evidence>
<reference evidence="3 4" key="1">
    <citation type="journal article" date="2018" name="Sci. Rep.">
        <title>Genomic signatures of local adaptation to the degree of environmental predictability in rotifers.</title>
        <authorList>
            <person name="Franch-Gras L."/>
            <person name="Hahn C."/>
            <person name="Garcia-Roger E.M."/>
            <person name="Carmona M.J."/>
            <person name="Serra M."/>
            <person name="Gomez A."/>
        </authorList>
    </citation>
    <scope>NUCLEOTIDE SEQUENCE [LARGE SCALE GENOMIC DNA]</scope>
    <source>
        <strain evidence="3">HYR1</strain>
    </source>
</reference>
<evidence type="ECO:0000259" key="2">
    <source>
        <dbReference type="Pfam" id="PF11232"/>
    </source>
</evidence>
<feature type="compositionally biased region" description="Low complexity" evidence="1">
    <location>
        <begin position="14"/>
        <end position="26"/>
    </location>
</feature>
<keyword evidence="4" id="KW-1185">Reference proteome</keyword>
<dbReference type="AlphaFoldDB" id="A0A3M7QSS2"/>
<dbReference type="Gene3D" id="2.40.290.30">
    <property type="entry name" value="Mediator complex subunit 25, ACID domain"/>
    <property type="match status" value="1"/>
</dbReference>
<dbReference type="EMBL" id="REGN01005274">
    <property type="protein sequence ID" value="RNA14028.1"/>
    <property type="molecule type" value="Genomic_DNA"/>
</dbReference>
<evidence type="ECO:0000313" key="3">
    <source>
        <dbReference type="EMBL" id="RNA14028.1"/>
    </source>
</evidence>
<feature type="region of interest" description="Disordered" evidence="1">
    <location>
        <begin position="301"/>
        <end position="325"/>
    </location>
</feature>
<dbReference type="Pfam" id="PF11232">
    <property type="entry name" value="Med25"/>
    <property type="match status" value="1"/>
</dbReference>
<proteinExistence type="predicted"/>
<sequence length="325" mass="37328">MPRTTSNIGKQMSGQQTPQQPQGVTVISGQGPRPQIVQVQPIVRMGQPQGQQQVIMPGYEQMQQQQRFQTNVQQPQPQQQQYQQYQQAAQPQQSRVTKIWEGWVEWYQKVQNDKIQHSLKAKLFAKNIMDSTNRQLVPEVPLAQAQTWPKKISLQLLSQQIFGILNGFCQPPTRDLYLVTEGNNQELKQTLSTGAALINFASLNQEIKILIATVQNDQIICKIPSDQSKSLNFLKEIVKRQKQHQQLNQQPQRMPQPAQGLNPEMLQQGQLIIQSGQNSQIIGQVPSQNWLNQPQQQQPQQIYLQQQTQQQQSQGQQQNYQPFPF</sequence>
<feature type="compositionally biased region" description="Polar residues" evidence="1">
    <location>
        <begin position="1"/>
        <end position="13"/>
    </location>
</feature>
<evidence type="ECO:0000313" key="4">
    <source>
        <dbReference type="Proteomes" id="UP000276133"/>
    </source>
</evidence>
<feature type="domain" description="Mediator complex subunit Med25 PTOV" evidence="2">
    <location>
        <begin position="97"/>
        <end position="243"/>
    </location>
</feature>
<comment type="caution">
    <text evidence="3">The sequence shown here is derived from an EMBL/GenBank/DDBJ whole genome shotgun (WGS) entry which is preliminary data.</text>
</comment>
<dbReference type="InterPro" id="IPR038196">
    <property type="entry name" value="Med25_PTOV_sf"/>
</dbReference>
<dbReference type="Proteomes" id="UP000276133">
    <property type="component" value="Unassembled WGS sequence"/>
</dbReference>
<gene>
    <name evidence="3" type="ORF">BpHYR1_027749</name>
</gene>
<dbReference type="STRING" id="10195.A0A3M7QSS2"/>
<protein>
    <submittedName>
        <fullName evidence="3">Mediator of RNA polymerase II transcription subunit 25</fullName>
    </submittedName>
</protein>
<accession>A0A3M7QSS2</accession>
<name>A0A3M7QSS2_BRAPC</name>